<dbReference type="PROSITE" id="PS00170">
    <property type="entry name" value="CSA_PPIASE_1"/>
    <property type="match status" value="1"/>
</dbReference>
<dbReference type="OMA" id="SVWGQVI"/>
<dbReference type="EC" id="5.2.1.8" evidence="3"/>
<dbReference type="InterPro" id="IPR002130">
    <property type="entry name" value="Cyclophilin-type_PPIase_dom"/>
</dbReference>
<proteinExistence type="inferred from homology"/>
<comment type="catalytic activity">
    <reaction evidence="3">
        <text>[protein]-peptidylproline (omega=180) = [protein]-peptidylproline (omega=0)</text>
        <dbReference type="Rhea" id="RHEA:16237"/>
        <dbReference type="Rhea" id="RHEA-COMP:10747"/>
        <dbReference type="Rhea" id="RHEA-COMP:10748"/>
        <dbReference type="ChEBI" id="CHEBI:83833"/>
        <dbReference type="ChEBI" id="CHEBI:83834"/>
        <dbReference type="EC" id="5.2.1.8"/>
    </reaction>
</comment>
<dbReference type="GO" id="GO:0006457">
    <property type="term" value="P:protein folding"/>
    <property type="evidence" value="ECO:0007669"/>
    <property type="project" value="InterPro"/>
</dbReference>
<sequence length="214" mass="23547">MSDYDRLAEQLRHPDNPIVFMEMTAGGAPIGTIKMELFADVCPKTAENFRQFCTGEFRRDGVPVGYKNAQFHRVIKDFMIQGGDFVNGDGTGMTSIYGSKFRDENFDLEHSGPGILSMGDGTGMTSIYGSKFRDENFDLEHSGPGILSMANAGPDTNGCQFFITCAKCDFLDKKHVVFGRVLDGLLTVRKVENVPTGQNNKPKIPIVITQCGEL</sequence>
<dbReference type="Gene3D" id="2.40.100.10">
    <property type="entry name" value="Cyclophilin-like"/>
    <property type="match status" value="2"/>
</dbReference>
<accession>A0A0B2VEK0</accession>
<dbReference type="Pfam" id="PF00160">
    <property type="entry name" value="Pro_isomerase"/>
    <property type="match status" value="2"/>
</dbReference>
<keyword evidence="2 3" id="KW-0413">Isomerase</keyword>
<organism evidence="5 6">
    <name type="scientific">Toxocara canis</name>
    <name type="common">Canine roundworm</name>
    <dbReference type="NCBI Taxonomy" id="6265"/>
    <lineage>
        <taxon>Eukaryota</taxon>
        <taxon>Metazoa</taxon>
        <taxon>Ecdysozoa</taxon>
        <taxon>Nematoda</taxon>
        <taxon>Chromadorea</taxon>
        <taxon>Rhabditida</taxon>
        <taxon>Spirurina</taxon>
        <taxon>Ascaridomorpha</taxon>
        <taxon>Ascaridoidea</taxon>
        <taxon>Toxocaridae</taxon>
        <taxon>Toxocara</taxon>
    </lineage>
</organism>
<evidence type="ECO:0000256" key="3">
    <source>
        <dbReference type="RuleBase" id="RU363019"/>
    </source>
</evidence>
<name>A0A0B2VEK0_TOXCA</name>
<dbReference type="InterPro" id="IPR020892">
    <property type="entry name" value="Cyclophilin-type_PPIase_CS"/>
</dbReference>
<keyword evidence="1 3" id="KW-0697">Rotamase</keyword>
<dbReference type="GO" id="GO:0005737">
    <property type="term" value="C:cytoplasm"/>
    <property type="evidence" value="ECO:0007669"/>
    <property type="project" value="TreeGrafter"/>
</dbReference>
<comment type="similarity">
    <text evidence="3">Belongs to the cyclophilin-type PPIase family.</text>
</comment>
<dbReference type="SUPFAM" id="SSF50891">
    <property type="entry name" value="Cyclophilin-like"/>
    <property type="match status" value="2"/>
</dbReference>
<dbReference type="AlphaFoldDB" id="A0A0B2VEK0"/>
<evidence type="ECO:0000256" key="2">
    <source>
        <dbReference type="ARBA" id="ARBA00023235"/>
    </source>
</evidence>
<evidence type="ECO:0000259" key="4">
    <source>
        <dbReference type="PROSITE" id="PS50072"/>
    </source>
</evidence>
<gene>
    <name evidence="5" type="primary">cyn-11</name>
    <name evidence="5" type="ORF">Tcan_12445</name>
</gene>
<dbReference type="OrthoDB" id="193499at2759"/>
<dbReference type="GO" id="GO:0016018">
    <property type="term" value="F:cyclosporin A binding"/>
    <property type="evidence" value="ECO:0007669"/>
    <property type="project" value="TreeGrafter"/>
</dbReference>
<comment type="function">
    <text evidence="3">PPIases accelerate the folding of proteins. It catalyzes the cis-trans isomerization of proline imidic peptide bonds in oligopeptides.</text>
</comment>
<evidence type="ECO:0000313" key="6">
    <source>
        <dbReference type="Proteomes" id="UP000031036"/>
    </source>
</evidence>
<comment type="caution">
    <text evidence="5">The sequence shown here is derived from an EMBL/GenBank/DDBJ whole genome shotgun (WGS) entry which is preliminary data.</text>
</comment>
<evidence type="ECO:0000313" key="5">
    <source>
        <dbReference type="EMBL" id="KHN79787.1"/>
    </source>
</evidence>
<dbReference type="PANTHER" id="PTHR11071:SF561">
    <property type="entry name" value="PEPTIDYL-PROLYL CIS-TRANS ISOMERASE D-RELATED"/>
    <property type="match status" value="1"/>
</dbReference>
<reference evidence="5 6" key="1">
    <citation type="submission" date="2014-11" db="EMBL/GenBank/DDBJ databases">
        <title>Genetic blueprint of the zoonotic pathogen Toxocara canis.</title>
        <authorList>
            <person name="Zhu X.-Q."/>
            <person name="Korhonen P.K."/>
            <person name="Cai H."/>
            <person name="Young N.D."/>
            <person name="Nejsum P."/>
            <person name="von Samson-Himmelstjerna G."/>
            <person name="Boag P.R."/>
            <person name="Tan P."/>
            <person name="Li Q."/>
            <person name="Min J."/>
            <person name="Yang Y."/>
            <person name="Wang X."/>
            <person name="Fang X."/>
            <person name="Hall R.S."/>
            <person name="Hofmann A."/>
            <person name="Sternberg P.W."/>
            <person name="Jex A.R."/>
            <person name="Gasser R.B."/>
        </authorList>
    </citation>
    <scope>NUCLEOTIDE SEQUENCE [LARGE SCALE GENOMIC DNA]</scope>
    <source>
        <strain evidence="5">PN_DK_2014</strain>
    </source>
</reference>
<dbReference type="STRING" id="6265.A0A0B2VEK0"/>
<dbReference type="EMBL" id="JPKZ01001848">
    <property type="protein sequence ID" value="KHN79787.1"/>
    <property type="molecule type" value="Genomic_DNA"/>
</dbReference>
<dbReference type="PANTHER" id="PTHR11071">
    <property type="entry name" value="PEPTIDYL-PROLYL CIS-TRANS ISOMERASE"/>
    <property type="match status" value="1"/>
</dbReference>
<dbReference type="PIRSF" id="PIRSF001467">
    <property type="entry name" value="Peptidylpro_ismrse"/>
    <property type="match status" value="1"/>
</dbReference>
<dbReference type="PRINTS" id="PR00153">
    <property type="entry name" value="CSAPPISMRASE"/>
</dbReference>
<dbReference type="GO" id="GO:0003755">
    <property type="term" value="F:peptidyl-prolyl cis-trans isomerase activity"/>
    <property type="evidence" value="ECO:0007669"/>
    <property type="project" value="UniProtKB-UniRule"/>
</dbReference>
<protein>
    <recommendedName>
        <fullName evidence="3">Peptidyl-prolyl cis-trans isomerase</fullName>
        <shortName evidence="3">PPIase</shortName>
        <ecNumber evidence="3">5.2.1.8</ecNumber>
    </recommendedName>
</protein>
<keyword evidence="6" id="KW-1185">Reference proteome</keyword>
<evidence type="ECO:0000256" key="1">
    <source>
        <dbReference type="ARBA" id="ARBA00023110"/>
    </source>
</evidence>
<dbReference type="Proteomes" id="UP000031036">
    <property type="component" value="Unassembled WGS sequence"/>
</dbReference>
<dbReference type="PROSITE" id="PS50072">
    <property type="entry name" value="CSA_PPIASE_2"/>
    <property type="match status" value="1"/>
</dbReference>
<dbReference type="InterPro" id="IPR029000">
    <property type="entry name" value="Cyclophilin-like_dom_sf"/>
</dbReference>
<feature type="domain" description="PPIase cyclophilin-type" evidence="4">
    <location>
        <begin position="20"/>
        <end position="213"/>
    </location>
</feature>
<dbReference type="InterPro" id="IPR024936">
    <property type="entry name" value="Cyclophilin-type_PPIase"/>
</dbReference>